<dbReference type="InterPro" id="IPR008426">
    <property type="entry name" value="CENP-H_C"/>
</dbReference>
<reference evidence="9" key="3">
    <citation type="submission" date="2025-09" db="UniProtKB">
        <authorList>
            <consortium name="Ensembl"/>
        </authorList>
    </citation>
    <scope>IDENTIFICATION</scope>
</reference>
<evidence type="ECO:0000256" key="3">
    <source>
        <dbReference type="ARBA" id="ARBA00022454"/>
    </source>
</evidence>
<evidence type="ECO:0000256" key="6">
    <source>
        <dbReference type="ARBA" id="ARBA00023328"/>
    </source>
</evidence>
<dbReference type="GO" id="GO:0005634">
    <property type="term" value="C:nucleus"/>
    <property type="evidence" value="ECO:0007669"/>
    <property type="project" value="UniProtKB-SubCell"/>
</dbReference>
<dbReference type="GO" id="GO:0051382">
    <property type="term" value="P:kinetochore assembly"/>
    <property type="evidence" value="ECO:0007669"/>
    <property type="project" value="InterPro"/>
</dbReference>
<comment type="similarity">
    <text evidence="7">Belongs to the CENP-H/MCM16 family.</text>
</comment>
<dbReference type="PANTHER" id="PTHR48122:SF1">
    <property type="entry name" value="CENTROMERE PROTEIN H"/>
    <property type="match status" value="1"/>
</dbReference>
<keyword evidence="6" id="KW-0137">Centromere</keyword>
<accession>A0A8C5EY47</accession>
<dbReference type="GO" id="GO:0007052">
    <property type="term" value="P:mitotic spindle organization"/>
    <property type="evidence" value="ECO:0007669"/>
    <property type="project" value="TreeGrafter"/>
</dbReference>
<reference evidence="9" key="1">
    <citation type="submission" date="2020-06" db="EMBL/GenBank/DDBJ databases">
        <authorList>
            <consortium name="Wellcome Sanger Institute Data Sharing"/>
        </authorList>
    </citation>
    <scope>NUCLEOTIDE SEQUENCE [LARGE SCALE GENOMIC DNA]</scope>
</reference>
<dbReference type="AlphaFoldDB" id="A0A8C5EY47"/>
<evidence type="ECO:0000256" key="1">
    <source>
        <dbReference type="ARBA" id="ARBA00004123"/>
    </source>
</evidence>
<dbReference type="InterPro" id="IPR040034">
    <property type="entry name" value="CENP-H"/>
</dbReference>
<dbReference type="GO" id="GO:0043515">
    <property type="term" value="F:kinetochore binding"/>
    <property type="evidence" value="ECO:0007669"/>
    <property type="project" value="TreeGrafter"/>
</dbReference>
<keyword evidence="4" id="KW-0995">Kinetochore</keyword>
<evidence type="ECO:0000313" key="9">
    <source>
        <dbReference type="Ensembl" id="ENSGWIP00000024048.1"/>
    </source>
</evidence>
<keyword evidence="10" id="KW-1185">Reference proteome</keyword>
<feature type="domain" description="Centromere protein H C-terminal" evidence="8">
    <location>
        <begin position="36"/>
        <end position="231"/>
    </location>
</feature>
<evidence type="ECO:0000259" key="8">
    <source>
        <dbReference type="Pfam" id="PF05837"/>
    </source>
</evidence>
<organism evidence="9 10">
    <name type="scientific">Gouania willdenowi</name>
    <name type="common">Blunt-snouted clingfish</name>
    <name type="synonym">Lepadogaster willdenowi</name>
    <dbReference type="NCBI Taxonomy" id="441366"/>
    <lineage>
        <taxon>Eukaryota</taxon>
        <taxon>Metazoa</taxon>
        <taxon>Chordata</taxon>
        <taxon>Craniata</taxon>
        <taxon>Vertebrata</taxon>
        <taxon>Euteleostomi</taxon>
        <taxon>Actinopterygii</taxon>
        <taxon>Neopterygii</taxon>
        <taxon>Teleostei</taxon>
        <taxon>Neoteleostei</taxon>
        <taxon>Acanthomorphata</taxon>
        <taxon>Ovalentaria</taxon>
        <taxon>Blenniimorphae</taxon>
        <taxon>Blenniiformes</taxon>
        <taxon>Gobiesocoidei</taxon>
        <taxon>Gobiesocidae</taxon>
        <taxon>Gobiesocinae</taxon>
        <taxon>Gouania</taxon>
    </lineage>
</organism>
<dbReference type="PANTHER" id="PTHR48122">
    <property type="entry name" value="CENTROMERE PROTEIN H"/>
    <property type="match status" value="1"/>
</dbReference>
<gene>
    <name evidence="9" type="primary">LOC114469164</name>
</gene>
<evidence type="ECO:0000256" key="5">
    <source>
        <dbReference type="ARBA" id="ARBA00023242"/>
    </source>
</evidence>
<dbReference type="GO" id="GO:0000776">
    <property type="term" value="C:kinetochore"/>
    <property type="evidence" value="ECO:0007669"/>
    <property type="project" value="UniProtKB-KW"/>
</dbReference>
<reference evidence="9" key="2">
    <citation type="submission" date="2025-08" db="UniProtKB">
        <authorList>
            <consortium name="Ensembl"/>
        </authorList>
    </citation>
    <scope>IDENTIFICATION</scope>
</reference>
<sequence>KLQRKIITMASHNYELNLNNAASSDCTNRQDTSTADMLRMQQQMSNQCFEMSVQLNVGKSKRCCSTSEAERDLPDYMNEVEKVKTAHFTGTLALHRIQMWNAIGEKLRFLVKNDNHTEYYHSLRVMIDRYMALCSHIKQLQQDEINPLCSCCVELKRLTHERMKQTEELVSKMEHPDTHKYKAAVEKGQANLEKYRRMTVITQNVLRGILLACKVNWMDDPEVQAIAMTLED</sequence>
<evidence type="ECO:0000256" key="2">
    <source>
        <dbReference type="ARBA" id="ARBA00004629"/>
    </source>
</evidence>
<comment type="subcellular location">
    <subcellularLocation>
        <location evidence="2">Chromosome</location>
        <location evidence="2">Centromere</location>
        <location evidence="2">Kinetochore</location>
    </subcellularLocation>
    <subcellularLocation>
        <location evidence="1">Nucleus</location>
    </subcellularLocation>
</comment>
<evidence type="ECO:0000256" key="4">
    <source>
        <dbReference type="ARBA" id="ARBA00022838"/>
    </source>
</evidence>
<evidence type="ECO:0000313" key="10">
    <source>
        <dbReference type="Proteomes" id="UP000694680"/>
    </source>
</evidence>
<evidence type="ECO:0000256" key="7">
    <source>
        <dbReference type="ARBA" id="ARBA00025735"/>
    </source>
</evidence>
<name>A0A8C5EY47_GOUWI</name>
<keyword evidence="3" id="KW-0158">Chromosome</keyword>
<proteinExistence type="inferred from homology"/>
<dbReference type="GO" id="GO:0007059">
    <property type="term" value="P:chromosome segregation"/>
    <property type="evidence" value="ECO:0007669"/>
    <property type="project" value="TreeGrafter"/>
</dbReference>
<keyword evidence="5" id="KW-0539">Nucleus</keyword>
<dbReference type="Proteomes" id="UP000694680">
    <property type="component" value="Chromosome 9"/>
</dbReference>
<protein>
    <submittedName>
        <fullName evidence="9">Centromere protein H-like</fullName>
    </submittedName>
</protein>
<dbReference type="Pfam" id="PF05837">
    <property type="entry name" value="CENP-H"/>
    <property type="match status" value="1"/>
</dbReference>
<dbReference type="Ensembl" id="ENSGWIT00000026326.1">
    <property type="protein sequence ID" value="ENSGWIP00000024048.1"/>
    <property type="gene ID" value="ENSGWIG00000012793.1"/>
</dbReference>